<dbReference type="RefSeq" id="WP_140688906.1">
    <property type="nucleotide sequence ID" value="NZ_RCZG01000002.1"/>
</dbReference>
<feature type="domain" description="NAD-dependent epimerase/dehydratase" evidence="1">
    <location>
        <begin position="26"/>
        <end position="265"/>
    </location>
</feature>
<dbReference type="OrthoDB" id="3338687at2"/>
<dbReference type="Proteomes" id="UP000320095">
    <property type="component" value="Unassembled WGS sequence"/>
</dbReference>
<dbReference type="Gene3D" id="3.40.50.720">
    <property type="entry name" value="NAD(P)-binding Rossmann-like Domain"/>
    <property type="match status" value="1"/>
</dbReference>
<evidence type="ECO:0000259" key="1">
    <source>
        <dbReference type="Pfam" id="PF01370"/>
    </source>
</evidence>
<comment type="caution">
    <text evidence="2">The sequence shown here is derived from an EMBL/GenBank/DDBJ whole genome shotgun (WGS) entry which is preliminary data.</text>
</comment>
<proteinExistence type="predicted"/>
<dbReference type="SUPFAM" id="SSF51735">
    <property type="entry name" value="NAD(P)-binding Rossmann-fold domains"/>
    <property type="match status" value="1"/>
</dbReference>
<dbReference type="EMBL" id="RCZG01000002">
    <property type="protein sequence ID" value="TPG35655.1"/>
    <property type="molecule type" value="Genomic_DNA"/>
</dbReference>
<dbReference type="GO" id="GO:0005737">
    <property type="term" value="C:cytoplasm"/>
    <property type="evidence" value="ECO:0007669"/>
    <property type="project" value="TreeGrafter"/>
</dbReference>
<dbReference type="InterPro" id="IPR051783">
    <property type="entry name" value="NAD(P)-dependent_oxidoreduct"/>
</dbReference>
<name>A0A502ED53_9MYCO</name>
<accession>A0A502ED53</accession>
<protein>
    <submittedName>
        <fullName evidence="2">NAD-dependent epimerase/dehydratase family protein</fullName>
    </submittedName>
</protein>
<dbReference type="GO" id="GO:0004029">
    <property type="term" value="F:aldehyde dehydrogenase (NAD+) activity"/>
    <property type="evidence" value="ECO:0007669"/>
    <property type="project" value="TreeGrafter"/>
</dbReference>
<evidence type="ECO:0000313" key="2">
    <source>
        <dbReference type="EMBL" id="TPG35655.1"/>
    </source>
</evidence>
<sequence>MSKPHDNSLPRTIPAASLLTPGQLTVVVTGASGNVGAGVLRALARHLPDAAVVGVCRRPPIEGGIYERVRWHAVDLSSPNATAELQPAMRAADVVIHLALAVQPLRDEDYLYRANVLGTRAVLNAMTDAGIKQLVYASSLGIYAPGATEPVSESWPDTGQATSTYSRHKVVVERMLDQFELKHPEVAVARFRPTVVVQREAAWLIRSLYLGPFVPRALLKVLRRRVVPLLPLPAGIGLQFVHADDVGDAVMRLMRLRARGSYNVAADVLDTPDVAALVGARPIEVNPRVVRTVVSILSWARLVALTPGWYDVATNTPLMDTSKARHDLGWAPSKSSTESAMELLNGLADGAVGASAATGSMSNPQSSFRTVAQRVHDTSLLLWSAAALSRALGLRRGGASDALVVAANLAAGTPMALDRVRERRRDPVALLAPVAVAAAVASSLRGGWGAVAATAVLHVLNAFERGRPDS</sequence>
<organism evidence="2 3">
    <name type="scientific">Mycolicibacterium hodleri</name>
    <dbReference type="NCBI Taxonomy" id="49897"/>
    <lineage>
        <taxon>Bacteria</taxon>
        <taxon>Bacillati</taxon>
        <taxon>Actinomycetota</taxon>
        <taxon>Actinomycetes</taxon>
        <taxon>Mycobacteriales</taxon>
        <taxon>Mycobacteriaceae</taxon>
        <taxon>Mycolicibacterium</taxon>
    </lineage>
</organism>
<reference evidence="2 3" key="1">
    <citation type="journal article" date="2019" name="Environ. Microbiol.">
        <title>Species interactions and distinct microbial communities in high Arctic permafrost affected cryosols are associated with the CH4 and CO2 gas fluxes.</title>
        <authorList>
            <person name="Altshuler I."/>
            <person name="Hamel J."/>
            <person name="Turney S."/>
            <person name="Magnuson E."/>
            <person name="Levesque R."/>
            <person name="Greer C."/>
            <person name="Whyte L.G."/>
        </authorList>
    </citation>
    <scope>NUCLEOTIDE SEQUENCE [LARGE SCALE GENOMIC DNA]</scope>
    <source>
        <strain evidence="2 3">S5.20</strain>
    </source>
</reference>
<dbReference type="PANTHER" id="PTHR48079:SF6">
    <property type="entry name" value="NAD(P)-BINDING DOMAIN-CONTAINING PROTEIN-RELATED"/>
    <property type="match status" value="1"/>
</dbReference>
<dbReference type="InterPro" id="IPR036291">
    <property type="entry name" value="NAD(P)-bd_dom_sf"/>
</dbReference>
<gene>
    <name evidence="2" type="ORF">EAH80_06140</name>
</gene>
<dbReference type="InterPro" id="IPR001509">
    <property type="entry name" value="Epimerase_deHydtase"/>
</dbReference>
<dbReference type="AlphaFoldDB" id="A0A502ED53"/>
<keyword evidence="3" id="KW-1185">Reference proteome</keyword>
<evidence type="ECO:0000313" key="3">
    <source>
        <dbReference type="Proteomes" id="UP000320095"/>
    </source>
</evidence>
<dbReference type="PANTHER" id="PTHR48079">
    <property type="entry name" value="PROTEIN YEEZ"/>
    <property type="match status" value="1"/>
</dbReference>
<dbReference type="Pfam" id="PF01370">
    <property type="entry name" value="Epimerase"/>
    <property type="match status" value="1"/>
</dbReference>